<organism evidence="1 2">
    <name type="scientific">Xanthobacter oligotrophicus</name>
    <dbReference type="NCBI Taxonomy" id="2607286"/>
    <lineage>
        <taxon>Bacteria</taxon>
        <taxon>Pseudomonadati</taxon>
        <taxon>Pseudomonadota</taxon>
        <taxon>Alphaproteobacteria</taxon>
        <taxon>Hyphomicrobiales</taxon>
        <taxon>Xanthobacteraceae</taxon>
        <taxon>Xanthobacter</taxon>
    </lineage>
</organism>
<dbReference type="Proteomes" id="UP001604002">
    <property type="component" value="Unassembled WGS sequence"/>
</dbReference>
<dbReference type="EMBL" id="JBAFVH010000007">
    <property type="protein sequence ID" value="MFG1373396.1"/>
    <property type="molecule type" value="Genomic_DNA"/>
</dbReference>
<comment type="caution">
    <text evidence="1">The sequence shown here is derived from an EMBL/GenBank/DDBJ whole genome shotgun (WGS) entry which is preliminary data.</text>
</comment>
<protein>
    <submittedName>
        <fullName evidence="1">Type II toxin-antitoxin system HicA family toxin</fullName>
    </submittedName>
</protein>
<accession>A0ABW7A027</accession>
<sequence>MSKRLDRMRANPSSDWTIEDVAALCREHDVACEAPRGGSSHYKVSHPSQAEILTVPFKRPIKPVYIRKLVAFIDAVEKAR</sequence>
<keyword evidence="2" id="KW-1185">Reference proteome</keyword>
<gene>
    <name evidence="1" type="ORF">V5F32_14580</name>
</gene>
<proteinExistence type="predicted"/>
<dbReference type="RefSeq" id="WP_393993167.1">
    <property type="nucleotide sequence ID" value="NZ_JBAFVH010000007.1"/>
</dbReference>
<evidence type="ECO:0000313" key="1">
    <source>
        <dbReference type="EMBL" id="MFG1373396.1"/>
    </source>
</evidence>
<reference evidence="1 2" key="1">
    <citation type="submission" date="2024-02" db="EMBL/GenBank/DDBJ databases">
        <title>Expansion and revision of Xanthobacter and proposal of Roseixanthobacter gen. nov.</title>
        <authorList>
            <person name="Soltysiak M.P.M."/>
            <person name="Jalihal A."/>
            <person name="Ory A."/>
            <person name="Chrisophersen C."/>
            <person name="Lee A.D."/>
            <person name="Boulton J."/>
            <person name="Springer M."/>
        </authorList>
    </citation>
    <scope>NUCLEOTIDE SEQUENCE [LARGE SCALE GENOMIC DNA]</scope>
    <source>
        <strain evidence="1 2">23A</strain>
    </source>
</reference>
<evidence type="ECO:0000313" key="2">
    <source>
        <dbReference type="Proteomes" id="UP001604002"/>
    </source>
</evidence>
<name>A0ABW7A027_9HYPH</name>